<comment type="caution">
    <text evidence="1">The sequence shown here is derived from an EMBL/GenBank/DDBJ whole genome shotgun (WGS) entry which is preliminary data.</text>
</comment>
<protein>
    <submittedName>
        <fullName evidence="1">Uncharacterized protein</fullName>
    </submittedName>
</protein>
<keyword evidence="2" id="KW-1185">Reference proteome</keyword>
<accession>A0ABP0RDI9</accession>
<evidence type="ECO:0000313" key="1">
    <source>
        <dbReference type="EMBL" id="CAK9097241.1"/>
    </source>
</evidence>
<sequence length="514" mass="57052">MGHHMLQSLLSLSEYAAVSAAFVFLDLHAAFYSVIRQGLFGQPLHDEYLCIFLARQGISPQELDEWEKQAQLDYALQGQSQLVQNWAQDAFKNAHFSMKGLKSLALTSRGTRPGDPIGDICFNIIMQKVLAEVRQRVSNWGCADLLEQPVQEVLGQDLPGFLDVSFFDDVAFGILHASHERLIAAAAVVLSALCDSARTRGLQVNFQAEKIELMLVLKGRGEYHERARLMAHLYYSRDCADKLEALFEPLPLALVEELDQIDRDKAADLKLQGWSLKKAHLPACRVPFVQLPPSDSPEARAIRAACSSGEPAVKPWYHVGGTLVRQEEQRQREQVMVGTGLLQVAIELLLLCTYVGGCGFLEHPEYPRWMKGTPCPSIWTLEVMQVLASCEAVSVVSFDQCIYGAGGVKPTTLLLVRLPFFREITLQTGLHGRCHHGPGAHVSLVGREGASFRTARAKVYPAGLNIALAEAFHSYVARLNPVQCDRELPREFHDLHEAGAVEEPAVVQPNYHSR</sequence>
<dbReference type="EMBL" id="CAXAMN010025706">
    <property type="protein sequence ID" value="CAK9097241.1"/>
    <property type="molecule type" value="Genomic_DNA"/>
</dbReference>
<name>A0ABP0RDI9_9DINO</name>
<gene>
    <name evidence="1" type="ORF">CCMP2556_LOCUS46188</name>
</gene>
<reference evidence="1 2" key="1">
    <citation type="submission" date="2024-02" db="EMBL/GenBank/DDBJ databases">
        <authorList>
            <person name="Chen Y."/>
            <person name="Shah S."/>
            <person name="Dougan E. K."/>
            <person name="Thang M."/>
            <person name="Chan C."/>
        </authorList>
    </citation>
    <scope>NUCLEOTIDE SEQUENCE [LARGE SCALE GENOMIC DNA]</scope>
</reference>
<dbReference type="Proteomes" id="UP001642484">
    <property type="component" value="Unassembled WGS sequence"/>
</dbReference>
<organism evidence="1 2">
    <name type="scientific">Durusdinium trenchii</name>
    <dbReference type="NCBI Taxonomy" id="1381693"/>
    <lineage>
        <taxon>Eukaryota</taxon>
        <taxon>Sar</taxon>
        <taxon>Alveolata</taxon>
        <taxon>Dinophyceae</taxon>
        <taxon>Suessiales</taxon>
        <taxon>Symbiodiniaceae</taxon>
        <taxon>Durusdinium</taxon>
    </lineage>
</organism>
<evidence type="ECO:0000313" key="2">
    <source>
        <dbReference type="Proteomes" id="UP001642484"/>
    </source>
</evidence>
<proteinExistence type="predicted"/>